<dbReference type="PROSITE" id="PS50949">
    <property type="entry name" value="HTH_GNTR"/>
    <property type="match status" value="1"/>
</dbReference>
<dbReference type="CDD" id="cd07377">
    <property type="entry name" value="WHTH_GntR"/>
    <property type="match status" value="1"/>
</dbReference>
<dbReference type="Gene3D" id="1.20.120.530">
    <property type="entry name" value="GntR ligand-binding domain-like"/>
    <property type="match status" value="1"/>
</dbReference>
<proteinExistence type="predicted"/>
<feature type="domain" description="HTH gntR-type" evidence="4">
    <location>
        <begin position="28"/>
        <end position="95"/>
    </location>
</feature>
<dbReference type="PANTHER" id="PTHR43537:SF45">
    <property type="entry name" value="GNTR FAMILY REGULATORY PROTEIN"/>
    <property type="match status" value="1"/>
</dbReference>
<dbReference type="SMART" id="SM00345">
    <property type="entry name" value="HTH_GNTR"/>
    <property type="match status" value="1"/>
</dbReference>
<evidence type="ECO:0000256" key="1">
    <source>
        <dbReference type="ARBA" id="ARBA00023015"/>
    </source>
</evidence>
<dbReference type="Pfam" id="PF00392">
    <property type="entry name" value="GntR"/>
    <property type="match status" value="1"/>
</dbReference>
<dbReference type="InterPro" id="IPR036390">
    <property type="entry name" value="WH_DNA-bd_sf"/>
</dbReference>
<dbReference type="Gene3D" id="1.10.10.10">
    <property type="entry name" value="Winged helix-like DNA-binding domain superfamily/Winged helix DNA-binding domain"/>
    <property type="match status" value="1"/>
</dbReference>
<dbReference type="EMBL" id="BJYU01000001">
    <property type="protein sequence ID" value="GEO12498.1"/>
    <property type="molecule type" value="Genomic_DNA"/>
</dbReference>
<protein>
    <submittedName>
        <fullName evidence="5">Transcriptional regulator</fullName>
    </submittedName>
</protein>
<dbReference type="AlphaFoldDB" id="A0A512BKQ5"/>
<evidence type="ECO:0000256" key="3">
    <source>
        <dbReference type="ARBA" id="ARBA00023163"/>
    </source>
</evidence>
<dbReference type="SUPFAM" id="SSF46785">
    <property type="entry name" value="Winged helix' DNA-binding domain"/>
    <property type="match status" value="1"/>
</dbReference>
<evidence type="ECO:0000259" key="4">
    <source>
        <dbReference type="PROSITE" id="PS50949"/>
    </source>
</evidence>
<dbReference type="GO" id="GO:0003677">
    <property type="term" value="F:DNA binding"/>
    <property type="evidence" value="ECO:0007669"/>
    <property type="project" value="UniProtKB-KW"/>
</dbReference>
<dbReference type="SMART" id="SM00895">
    <property type="entry name" value="FCD"/>
    <property type="match status" value="1"/>
</dbReference>
<dbReference type="InterPro" id="IPR036388">
    <property type="entry name" value="WH-like_DNA-bd_sf"/>
</dbReference>
<evidence type="ECO:0000313" key="6">
    <source>
        <dbReference type="Proteomes" id="UP000321085"/>
    </source>
</evidence>
<organism evidence="5 6">
    <name type="scientific">Microvirga aerophila</name>
    <dbReference type="NCBI Taxonomy" id="670291"/>
    <lineage>
        <taxon>Bacteria</taxon>
        <taxon>Pseudomonadati</taxon>
        <taxon>Pseudomonadota</taxon>
        <taxon>Alphaproteobacteria</taxon>
        <taxon>Hyphomicrobiales</taxon>
        <taxon>Methylobacteriaceae</taxon>
        <taxon>Microvirga</taxon>
    </lineage>
</organism>
<keyword evidence="3" id="KW-0804">Transcription</keyword>
<accession>A0A512BKQ5</accession>
<keyword evidence="1" id="KW-0805">Transcription regulation</keyword>
<dbReference type="GO" id="GO:0003700">
    <property type="term" value="F:DNA-binding transcription factor activity"/>
    <property type="evidence" value="ECO:0007669"/>
    <property type="project" value="InterPro"/>
</dbReference>
<dbReference type="InterPro" id="IPR011711">
    <property type="entry name" value="GntR_C"/>
</dbReference>
<evidence type="ECO:0000313" key="5">
    <source>
        <dbReference type="EMBL" id="GEO12498.1"/>
    </source>
</evidence>
<dbReference type="PANTHER" id="PTHR43537">
    <property type="entry name" value="TRANSCRIPTIONAL REGULATOR, GNTR FAMILY"/>
    <property type="match status" value="1"/>
</dbReference>
<dbReference type="Pfam" id="PF07729">
    <property type="entry name" value="FCD"/>
    <property type="match status" value="1"/>
</dbReference>
<dbReference type="Proteomes" id="UP000321085">
    <property type="component" value="Unassembled WGS sequence"/>
</dbReference>
<sequence>MGYCMSSSRSALKQQHIPKAVERLERGRQAAPQVFERLREAIISLDLTPGTTLSRTTLATQFGVSSTPIRDALMRLEEEGLVEVFPQHATVVSPINLTLASQAHFLRRSLELEIVRSLALAPEPRLIARLNGLLAQQQALMEAQDLEAFEAADQAFHRQLYKAAQMQDLWMLVRSRSGHIDRLRRLYLPTPGKIQGIVRHHKLIVQAIAEGKPDEAQKHLRDHLSGTLSHVDEISVQYPGYVRR</sequence>
<evidence type="ECO:0000256" key="2">
    <source>
        <dbReference type="ARBA" id="ARBA00023125"/>
    </source>
</evidence>
<dbReference type="InterPro" id="IPR000524">
    <property type="entry name" value="Tscrpt_reg_HTH_GntR"/>
</dbReference>
<reference evidence="5 6" key="1">
    <citation type="submission" date="2019-07" db="EMBL/GenBank/DDBJ databases">
        <title>Whole genome shotgun sequence of Microvirga aerophila NBRC 106136.</title>
        <authorList>
            <person name="Hosoyama A."/>
            <person name="Uohara A."/>
            <person name="Ohji S."/>
            <person name="Ichikawa N."/>
        </authorList>
    </citation>
    <scope>NUCLEOTIDE SEQUENCE [LARGE SCALE GENOMIC DNA]</scope>
    <source>
        <strain evidence="5 6">NBRC 106136</strain>
    </source>
</reference>
<keyword evidence="6" id="KW-1185">Reference proteome</keyword>
<dbReference type="InterPro" id="IPR008920">
    <property type="entry name" value="TF_FadR/GntR_C"/>
</dbReference>
<dbReference type="SUPFAM" id="SSF48008">
    <property type="entry name" value="GntR ligand-binding domain-like"/>
    <property type="match status" value="1"/>
</dbReference>
<name>A0A512BKQ5_9HYPH</name>
<keyword evidence="2" id="KW-0238">DNA-binding</keyword>
<gene>
    <name evidence="5" type="ORF">MAE02_01940</name>
</gene>
<comment type="caution">
    <text evidence="5">The sequence shown here is derived from an EMBL/GenBank/DDBJ whole genome shotgun (WGS) entry which is preliminary data.</text>
</comment>